<dbReference type="PROSITE" id="PS50112">
    <property type="entry name" value="PAS"/>
    <property type="match status" value="1"/>
</dbReference>
<evidence type="ECO:0000259" key="10">
    <source>
        <dbReference type="PROSITE" id="PS50113"/>
    </source>
</evidence>
<evidence type="ECO:0000256" key="7">
    <source>
        <dbReference type="SAM" id="Phobius"/>
    </source>
</evidence>
<evidence type="ECO:0008006" key="12">
    <source>
        <dbReference type="Google" id="ProtNLM"/>
    </source>
</evidence>
<dbReference type="Gene3D" id="3.30.450.20">
    <property type="entry name" value="PAS domain"/>
    <property type="match status" value="1"/>
</dbReference>
<proteinExistence type="predicted"/>
<keyword evidence="3" id="KW-0547">Nucleotide-binding</keyword>
<dbReference type="Pfam" id="PF00512">
    <property type="entry name" value="HisKA"/>
    <property type="match status" value="1"/>
</dbReference>
<evidence type="ECO:0000313" key="11">
    <source>
        <dbReference type="EMBL" id="VAW98608.1"/>
    </source>
</evidence>
<dbReference type="InterPro" id="IPR001610">
    <property type="entry name" value="PAC"/>
</dbReference>
<sequence>MISKSLPITFTIIKIVNIICVVGHNISMRKFYFLTLLFASICFQKVASAEGTQPVIEEPVVIGVLAYRGAAKTQQRWAPTAKYLSSKIKDYYFVIKPLDHKAMREAIERKQLDFVLTNPGHYVDLEESFGITRLATLKNLRVRRGVKQFAAVIFTLAQNKKIQSLADVKGKSMMAVSRNAFGGFQMAWYEMISQGIDPFSDLDKLVFNGLPQDNIVYAVREGEVDVGTVRADVLYRMAAQEVIRLGEFRILNTKFNPLYPFKHSTKLYPEWPFAKAQHTDDALAKKLTIALLSMKSTEAAAIKGSYIGWNVPADYRAVHDLYFDLKIGPYRHHDTFDFFVSRYSNYIIFVIGIISVLILTIIVLIVFKFKLSNSRNLHKNEILAHKKTLAELSKLSKALEQTDETIIITDDEGLIEYVNPAFERLTGFSLVETVGFTPSILKSEEHDISFYKNVWRTISSGRVYQGIFINRCSDGSLLYEDKTITPLRDDKGKIVHYIATGKDITEQKITAKQHDDHQQQLAHVSRVSMMGEMASSIAHELNQPLAAIANYAQGCVRRMSAPNYNPIQIISALENISVQSKRSGDIIKRMRDFVRKGEPNRASTDINAIIQDSVQLANFDARKRGVYVHLQLQKVMPLVLADEIQIEQVVLNLIRNAFEAMDGNSWTRKELIIHSWYNQQIDMAEVAVWDTGHGISSEQRDNLFDAFFSTKPEGMGMGLSISRSIVESHGGHLSANINQVNGTTFRFSLPVVKTEVQYA</sequence>
<dbReference type="Pfam" id="PF12974">
    <property type="entry name" value="Phosphonate-bd"/>
    <property type="match status" value="1"/>
</dbReference>
<dbReference type="SUPFAM" id="SSF55874">
    <property type="entry name" value="ATPase domain of HSP90 chaperone/DNA topoisomerase II/histidine kinase"/>
    <property type="match status" value="1"/>
</dbReference>
<dbReference type="SMART" id="SM00091">
    <property type="entry name" value="PAS"/>
    <property type="match status" value="1"/>
</dbReference>
<dbReference type="Gene3D" id="3.30.565.10">
    <property type="entry name" value="Histidine kinase-like ATPase, C-terminal domain"/>
    <property type="match status" value="1"/>
</dbReference>
<evidence type="ECO:0000256" key="1">
    <source>
        <dbReference type="ARBA" id="ARBA00022553"/>
    </source>
</evidence>
<evidence type="ECO:0000256" key="3">
    <source>
        <dbReference type="ARBA" id="ARBA00022741"/>
    </source>
</evidence>
<dbReference type="InterPro" id="IPR036890">
    <property type="entry name" value="HATPase_C_sf"/>
</dbReference>
<dbReference type="SMART" id="SM00086">
    <property type="entry name" value="PAC"/>
    <property type="match status" value="1"/>
</dbReference>
<dbReference type="Pfam" id="PF00989">
    <property type="entry name" value="PAS"/>
    <property type="match status" value="1"/>
</dbReference>
<keyword evidence="4" id="KW-0418">Kinase</keyword>
<reference evidence="11" key="1">
    <citation type="submission" date="2018-06" db="EMBL/GenBank/DDBJ databases">
        <authorList>
            <person name="Zhirakovskaya E."/>
        </authorList>
    </citation>
    <scope>NUCLEOTIDE SEQUENCE</scope>
</reference>
<evidence type="ECO:0000256" key="6">
    <source>
        <dbReference type="ARBA" id="ARBA00023012"/>
    </source>
</evidence>
<dbReference type="PROSITE" id="PS50109">
    <property type="entry name" value="HIS_KIN"/>
    <property type="match status" value="1"/>
</dbReference>
<dbReference type="InterPro" id="IPR013767">
    <property type="entry name" value="PAS_fold"/>
</dbReference>
<keyword evidence="7" id="KW-0812">Transmembrane</keyword>
<dbReference type="SMART" id="SM00388">
    <property type="entry name" value="HisKA"/>
    <property type="match status" value="1"/>
</dbReference>
<evidence type="ECO:0000256" key="5">
    <source>
        <dbReference type="ARBA" id="ARBA00022840"/>
    </source>
</evidence>
<evidence type="ECO:0000259" key="8">
    <source>
        <dbReference type="PROSITE" id="PS50109"/>
    </source>
</evidence>
<dbReference type="PANTHER" id="PTHR43065">
    <property type="entry name" value="SENSOR HISTIDINE KINASE"/>
    <property type="match status" value="1"/>
</dbReference>
<keyword evidence="5" id="KW-0067">ATP-binding</keyword>
<accession>A0A3B0ZYH7</accession>
<feature type="domain" description="PAS" evidence="9">
    <location>
        <begin position="391"/>
        <end position="435"/>
    </location>
</feature>
<dbReference type="PRINTS" id="PR00344">
    <property type="entry name" value="BCTRLSENSOR"/>
</dbReference>
<dbReference type="GO" id="GO:0005524">
    <property type="term" value="F:ATP binding"/>
    <property type="evidence" value="ECO:0007669"/>
    <property type="project" value="UniProtKB-KW"/>
</dbReference>
<name>A0A3B0ZYH7_9ZZZZ</name>
<dbReference type="SUPFAM" id="SSF55785">
    <property type="entry name" value="PYP-like sensor domain (PAS domain)"/>
    <property type="match status" value="1"/>
</dbReference>
<feature type="transmembrane region" description="Helical" evidence="7">
    <location>
        <begin position="6"/>
        <end position="24"/>
    </location>
</feature>
<dbReference type="SUPFAM" id="SSF53850">
    <property type="entry name" value="Periplasmic binding protein-like II"/>
    <property type="match status" value="1"/>
</dbReference>
<organism evidence="11">
    <name type="scientific">hydrothermal vent metagenome</name>
    <dbReference type="NCBI Taxonomy" id="652676"/>
    <lineage>
        <taxon>unclassified sequences</taxon>
        <taxon>metagenomes</taxon>
        <taxon>ecological metagenomes</taxon>
    </lineage>
</organism>
<dbReference type="Gene3D" id="3.40.190.10">
    <property type="entry name" value="Periplasmic binding protein-like II"/>
    <property type="match status" value="2"/>
</dbReference>
<feature type="domain" description="PAC" evidence="10">
    <location>
        <begin position="462"/>
        <end position="516"/>
    </location>
</feature>
<dbReference type="InterPro" id="IPR036097">
    <property type="entry name" value="HisK_dim/P_sf"/>
</dbReference>
<dbReference type="InterPro" id="IPR000700">
    <property type="entry name" value="PAS-assoc_C"/>
</dbReference>
<dbReference type="InterPro" id="IPR003661">
    <property type="entry name" value="HisK_dim/P_dom"/>
</dbReference>
<keyword evidence="7" id="KW-1133">Transmembrane helix</keyword>
<evidence type="ECO:0000259" key="9">
    <source>
        <dbReference type="PROSITE" id="PS50112"/>
    </source>
</evidence>
<dbReference type="AlphaFoldDB" id="A0A3B0ZYH7"/>
<dbReference type="GO" id="GO:0000155">
    <property type="term" value="F:phosphorelay sensor kinase activity"/>
    <property type="evidence" value="ECO:0007669"/>
    <property type="project" value="InterPro"/>
</dbReference>
<protein>
    <recommendedName>
        <fullName evidence="12">Histidine kinase</fullName>
    </recommendedName>
</protein>
<dbReference type="InterPro" id="IPR005467">
    <property type="entry name" value="His_kinase_dom"/>
</dbReference>
<dbReference type="InterPro" id="IPR000014">
    <property type="entry name" value="PAS"/>
</dbReference>
<dbReference type="PROSITE" id="PS50113">
    <property type="entry name" value="PAC"/>
    <property type="match status" value="1"/>
</dbReference>
<dbReference type="SUPFAM" id="SSF47384">
    <property type="entry name" value="Homodimeric domain of signal transducing histidine kinase"/>
    <property type="match status" value="1"/>
</dbReference>
<evidence type="ECO:0000256" key="4">
    <source>
        <dbReference type="ARBA" id="ARBA00022777"/>
    </source>
</evidence>
<dbReference type="Gene3D" id="1.10.287.130">
    <property type="match status" value="1"/>
</dbReference>
<keyword evidence="7" id="KW-0472">Membrane</keyword>
<dbReference type="PANTHER" id="PTHR43065:SF10">
    <property type="entry name" value="PEROXIDE STRESS-ACTIVATED HISTIDINE KINASE MAK3"/>
    <property type="match status" value="1"/>
</dbReference>
<feature type="transmembrane region" description="Helical" evidence="7">
    <location>
        <begin position="346"/>
        <end position="367"/>
    </location>
</feature>
<feature type="domain" description="Histidine kinase" evidence="8">
    <location>
        <begin position="536"/>
        <end position="753"/>
    </location>
</feature>
<dbReference type="CDD" id="cd00130">
    <property type="entry name" value="PAS"/>
    <property type="match status" value="1"/>
</dbReference>
<dbReference type="InterPro" id="IPR003594">
    <property type="entry name" value="HATPase_dom"/>
</dbReference>
<dbReference type="CDD" id="cd00082">
    <property type="entry name" value="HisKA"/>
    <property type="match status" value="1"/>
</dbReference>
<dbReference type="GO" id="GO:0006355">
    <property type="term" value="P:regulation of DNA-templated transcription"/>
    <property type="evidence" value="ECO:0007669"/>
    <property type="project" value="InterPro"/>
</dbReference>
<dbReference type="Pfam" id="PF02518">
    <property type="entry name" value="HATPase_c"/>
    <property type="match status" value="1"/>
</dbReference>
<dbReference type="InterPro" id="IPR035965">
    <property type="entry name" value="PAS-like_dom_sf"/>
</dbReference>
<keyword evidence="2" id="KW-0808">Transferase</keyword>
<keyword evidence="6" id="KW-0902">Two-component regulatory system</keyword>
<dbReference type="NCBIfam" id="TIGR00229">
    <property type="entry name" value="sensory_box"/>
    <property type="match status" value="1"/>
</dbReference>
<keyword evidence="1" id="KW-0597">Phosphoprotein</keyword>
<dbReference type="EMBL" id="UOFS01000038">
    <property type="protein sequence ID" value="VAW98608.1"/>
    <property type="molecule type" value="Genomic_DNA"/>
</dbReference>
<evidence type="ECO:0000256" key="2">
    <source>
        <dbReference type="ARBA" id="ARBA00022679"/>
    </source>
</evidence>
<dbReference type="InterPro" id="IPR004358">
    <property type="entry name" value="Sig_transdc_His_kin-like_C"/>
</dbReference>
<gene>
    <name evidence="11" type="ORF">MNBD_GAMMA22-1583</name>
</gene>
<dbReference type="SMART" id="SM00387">
    <property type="entry name" value="HATPase_c"/>
    <property type="match status" value="1"/>
</dbReference>